<name>A0A2R5EMU0_9BACL</name>
<dbReference type="EMBL" id="BDQX01000116">
    <property type="protein sequence ID" value="GBG07877.1"/>
    <property type="molecule type" value="Genomic_DNA"/>
</dbReference>
<dbReference type="Proteomes" id="UP000245202">
    <property type="component" value="Unassembled WGS sequence"/>
</dbReference>
<evidence type="ECO:0000313" key="3">
    <source>
        <dbReference type="EMBL" id="GBG07877.1"/>
    </source>
</evidence>
<dbReference type="PANTHER" id="PTHR38462">
    <property type="entry name" value="EXONUCLEASE-LIKE PROTEIN"/>
    <property type="match status" value="1"/>
</dbReference>
<dbReference type="Gene3D" id="3.30.420.10">
    <property type="entry name" value="Ribonuclease H-like superfamily/Ribonuclease H"/>
    <property type="match status" value="1"/>
</dbReference>
<feature type="domain" description="YprB ribonuclease H-like" evidence="2">
    <location>
        <begin position="102"/>
        <end position="267"/>
    </location>
</feature>
<dbReference type="RefSeq" id="WP_108992869.1">
    <property type="nucleotide sequence ID" value="NZ_BDQX01000116.1"/>
</dbReference>
<protein>
    <recommendedName>
        <fullName evidence="2">YprB ribonuclease H-like domain-containing protein</fullName>
    </recommendedName>
</protein>
<accession>A0A2R5EMU0</accession>
<dbReference type="Pfam" id="PF13482">
    <property type="entry name" value="RNase_H_2"/>
    <property type="match status" value="1"/>
</dbReference>
<dbReference type="Gene3D" id="1.25.40.10">
    <property type="entry name" value="Tetratricopeptide repeat domain"/>
    <property type="match status" value="1"/>
</dbReference>
<evidence type="ECO:0000313" key="4">
    <source>
        <dbReference type="Proteomes" id="UP000245202"/>
    </source>
</evidence>
<sequence length="434" mass="49156">MSMRERMNRLRASAASEARTATETVVSSSESECEPQEELHPGWASFGVTLRRGAKGDYLVRRTEFSLDYQHGTHQLGELIEAATGLSEFHAAQQPVEPKSILYLDLETTGLGVGTGNVPFMTGFAFVQGNKFIVEQSLIRHPAEEYAMLYDLEQRLSNYRYLATYNGKTFDWPLVQNRMIMNAMGRELKQPLHLDFLHPSRSIWRNTLASCKLSHIEEERLGIFRTEDVPGSLAPQLYFQFLADGDPAPLEGVFLHNELDLLALACLSIRFGHLLREDIFRRIPYPEETEELVRTGLWLEHMGKSELAEELFGQALLHEEPSPSALNKLAARDKKAGNWQRAVVLWQKVVHASGSSLSASGHDACIELSMYFEHRSKELHQSLHYCAEALVRMQSVSGGRRLSDKETIALQDVRKRIQRIQSKIHKLELGALTK</sequence>
<dbReference type="InterPro" id="IPR011990">
    <property type="entry name" value="TPR-like_helical_dom_sf"/>
</dbReference>
<reference evidence="3 4" key="1">
    <citation type="submission" date="2017-08" db="EMBL/GenBank/DDBJ databases">
        <title>Substantial Increase in Enzyme Production by Combined Drug-Resistance Mutations in Paenibacillus agaridevorans.</title>
        <authorList>
            <person name="Tanaka Y."/>
            <person name="Funane K."/>
            <person name="Hosaka T."/>
            <person name="Shiwa Y."/>
            <person name="Fujita N."/>
            <person name="Miyazaki T."/>
            <person name="Yoshikawa H."/>
            <person name="Murakami K."/>
            <person name="Kasahara K."/>
            <person name="Inaoka T."/>
            <person name="Hiraga Y."/>
            <person name="Ochi K."/>
        </authorList>
    </citation>
    <scope>NUCLEOTIDE SEQUENCE [LARGE SCALE GENOMIC DNA]</scope>
    <source>
        <strain evidence="3 4">T-3040</strain>
    </source>
</reference>
<evidence type="ECO:0000256" key="1">
    <source>
        <dbReference type="SAM" id="MobiDB-lite"/>
    </source>
</evidence>
<dbReference type="InterPro" id="IPR038720">
    <property type="entry name" value="YprB_RNase_H-like_dom"/>
</dbReference>
<proteinExistence type="predicted"/>
<feature type="compositionally biased region" description="Low complexity" evidence="1">
    <location>
        <begin position="11"/>
        <end position="30"/>
    </location>
</feature>
<dbReference type="InterPro" id="IPR036397">
    <property type="entry name" value="RNaseH_sf"/>
</dbReference>
<gene>
    <name evidence="3" type="ORF">PAT3040_02441</name>
</gene>
<dbReference type="InterPro" id="IPR012337">
    <property type="entry name" value="RNaseH-like_sf"/>
</dbReference>
<comment type="caution">
    <text evidence="3">The sequence shown here is derived from an EMBL/GenBank/DDBJ whole genome shotgun (WGS) entry which is preliminary data.</text>
</comment>
<organism evidence="3 4">
    <name type="scientific">Paenibacillus agaridevorans</name>
    <dbReference type="NCBI Taxonomy" id="171404"/>
    <lineage>
        <taxon>Bacteria</taxon>
        <taxon>Bacillati</taxon>
        <taxon>Bacillota</taxon>
        <taxon>Bacilli</taxon>
        <taxon>Bacillales</taxon>
        <taxon>Paenibacillaceae</taxon>
        <taxon>Paenibacillus</taxon>
    </lineage>
</organism>
<dbReference type="SUPFAM" id="SSF53098">
    <property type="entry name" value="Ribonuclease H-like"/>
    <property type="match status" value="1"/>
</dbReference>
<feature type="region of interest" description="Disordered" evidence="1">
    <location>
        <begin position="1"/>
        <end position="38"/>
    </location>
</feature>
<evidence type="ECO:0000259" key="2">
    <source>
        <dbReference type="Pfam" id="PF13482"/>
    </source>
</evidence>
<dbReference type="GO" id="GO:0003676">
    <property type="term" value="F:nucleic acid binding"/>
    <property type="evidence" value="ECO:0007669"/>
    <property type="project" value="InterPro"/>
</dbReference>
<dbReference type="AlphaFoldDB" id="A0A2R5EMU0"/>
<dbReference type="PANTHER" id="PTHR38462:SF1">
    <property type="entry name" value="YPRB RIBONUCLEASE H-LIKE DOMAIN-CONTAINING PROTEIN"/>
    <property type="match status" value="1"/>
</dbReference>
<keyword evidence="4" id="KW-1185">Reference proteome</keyword>
<dbReference type="SUPFAM" id="SSF48452">
    <property type="entry name" value="TPR-like"/>
    <property type="match status" value="1"/>
</dbReference>